<dbReference type="Gene3D" id="3.40.50.1820">
    <property type="entry name" value="alpha/beta hydrolase"/>
    <property type="match status" value="1"/>
</dbReference>
<comment type="similarity">
    <text evidence="1">Belongs to the type-B carboxylesterase/lipase family.</text>
</comment>
<dbReference type="InterPro" id="IPR051093">
    <property type="entry name" value="Neuroligin/BSAL"/>
</dbReference>
<feature type="domain" description="Carboxylesterase type B" evidence="4">
    <location>
        <begin position="50"/>
        <end position="216"/>
    </location>
</feature>
<protein>
    <submittedName>
        <fullName evidence="5">Neuroligin-4, Y-linked</fullName>
    </submittedName>
</protein>
<dbReference type="PROSITE" id="PS00941">
    <property type="entry name" value="CARBOXYLESTERASE_B_2"/>
    <property type="match status" value="1"/>
</dbReference>
<evidence type="ECO:0000313" key="5">
    <source>
        <dbReference type="EMBL" id="PBC27591.1"/>
    </source>
</evidence>
<proteinExistence type="inferred from homology"/>
<dbReference type="InterPro" id="IPR019819">
    <property type="entry name" value="Carboxylesterase_B_CS"/>
</dbReference>
<dbReference type="AlphaFoldDB" id="A0A2A3E952"/>
<gene>
    <name evidence="5" type="ORF">APICC_04071</name>
</gene>
<evidence type="ECO:0000259" key="4">
    <source>
        <dbReference type="Pfam" id="PF00135"/>
    </source>
</evidence>
<dbReference type="Pfam" id="PF00135">
    <property type="entry name" value="COesterase"/>
    <property type="match status" value="1"/>
</dbReference>
<evidence type="ECO:0000256" key="3">
    <source>
        <dbReference type="ARBA" id="ARBA00023180"/>
    </source>
</evidence>
<sequence>MPLPCQPAARKRPLATRSLSGSRTCLVLIIAIVLLGRGGSRAATQIRYASRIVETKTGQIRGILQDLNSKHLDPVEVFRGIPYAAPPIGDLRFRPPISPIPWDGIKLADSFGAVCPQHFPDISNDTAALLQMPLGRYQQLKRLYMFLTNQSEDCLFLNLYIPGSGSRGLEAPYAVMVYVHGESFEWGTGNIYDGSVLASAGHVIVITLNYRLGILGSYYPDIKIIEINPSIILSGLQTFYPISL</sequence>
<dbReference type="SUPFAM" id="SSF53474">
    <property type="entry name" value="alpha/beta-Hydrolases"/>
    <property type="match status" value="1"/>
</dbReference>
<evidence type="ECO:0000313" key="6">
    <source>
        <dbReference type="Proteomes" id="UP000242457"/>
    </source>
</evidence>
<dbReference type="OrthoDB" id="3200163at2759"/>
<evidence type="ECO:0000256" key="2">
    <source>
        <dbReference type="ARBA" id="ARBA00022729"/>
    </source>
</evidence>
<keyword evidence="3" id="KW-0325">Glycoprotein</keyword>
<keyword evidence="6" id="KW-1185">Reference proteome</keyword>
<evidence type="ECO:0000256" key="1">
    <source>
        <dbReference type="ARBA" id="ARBA00005964"/>
    </source>
</evidence>
<keyword evidence="2" id="KW-0732">Signal</keyword>
<organism evidence="5 6">
    <name type="scientific">Apis cerana cerana</name>
    <name type="common">Oriental honeybee</name>
    <dbReference type="NCBI Taxonomy" id="94128"/>
    <lineage>
        <taxon>Eukaryota</taxon>
        <taxon>Metazoa</taxon>
        <taxon>Ecdysozoa</taxon>
        <taxon>Arthropoda</taxon>
        <taxon>Hexapoda</taxon>
        <taxon>Insecta</taxon>
        <taxon>Pterygota</taxon>
        <taxon>Neoptera</taxon>
        <taxon>Endopterygota</taxon>
        <taxon>Hymenoptera</taxon>
        <taxon>Apocrita</taxon>
        <taxon>Aculeata</taxon>
        <taxon>Apoidea</taxon>
        <taxon>Anthophila</taxon>
        <taxon>Apidae</taxon>
        <taxon>Apis</taxon>
    </lineage>
</organism>
<dbReference type="Proteomes" id="UP000242457">
    <property type="component" value="Unassembled WGS sequence"/>
</dbReference>
<dbReference type="InterPro" id="IPR002018">
    <property type="entry name" value="CarbesteraseB"/>
</dbReference>
<dbReference type="PANTHER" id="PTHR43903">
    <property type="entry name" value="NEUROLIGIN"/>
    <property type="match status" value="1"/>
</dbReference>
<reference evidence="5 6" key="1">
    <citation type="submission" date="2014-07" db="EMBL/GenBank/DDBJ databases">
        <title>Genomic and transcriptomic analysis on Apis cerana provide comprehensive insights into honey bee biology.</title>
        <authorList>
            <person name="Diao Q."/>
            <person name="Sun L."/>
            <person name="Zheng H."/>
            <person name="Zheng H."/>
            <person name="Xu S."/>
            <person name="Wang S."/>
            <person name="Zeng Z."/>
            <person name="Hu F."/>
            <person name="Su S."/>
            <person name="Wu J."/>
        </authorList>
    </citation>
    <scope>NUCLEOTIDE SEQUENCE [LARGE SCALE GENOMIC DNA]</scope>
    <source>
        <tissue evidence="5">Pupae without intestine</tissue>
    </source>
</reference>
<dbReference type="STRING" id="94128.A0A2A3E952"/>
<name>A0A2A3E952_APICC</name>
<accession>A0A2A3E952</accession>
<dbReference type="EMBL" id="KZ288345">
    <property type="protein sequence ID" value="PBC27591.1"/>
    <property type="molecule type" value="Genomic_DNA"/>
</dbReference>
<dbReference type="InterPro" id="IPR029058">
    <property type="entry name" value="AB_hydrolase_fold"/>
</dbReference>